<organism evidence="7 8">
    <name type="scientific">Paenibacillus roseus</name>
    <dbReference type="NCBI Taxonomy" id="2798579"/>
    <lineage>
        <taxon>Bacteria</taxon>
        <taxon>Bacillati</taxon>
        <taxon>Bacillota</taxon>
        <taxon>Bacilli</taxon>
        <taxon>Bacillales</taxon>
        <taxon>Paenibacillaceae</taxon>
        <taxon>Paenibacillus</taxon>
    </lineage>
</organism>
<dbReference type="InterPro" id="IPR018313">
    <property type="entry name" value="SBP_3_CS"/>
</dbReference>
<evidence type="ECO:0000259" key="6">
    <source>
        <dbReference type="SMART" id="SM00062"/>
    </source>
</evidence>
<dbReference type="GO" id="GO:0030313">
    <property type="term" value="C:cell envelope"/>
    <property type="evidence" value="ECO:0007669"/>
    <property type="project" value="UniProtKB-SubCell"/>
</dbReference>
<feature type="domain" description="Solute-binding protein family 3/N-terminal" evidence="6">
    <location>
        <begin position="40"/>
        <end position="263"/>
    </location>
</feature>
<comment type="similarity">
    <text evidence="2 4">Belongs to the bacterial solute-binding protein 3 family.</text>
</comment>
<name>A0A934J1I0_9BACL</name>
<feature type="signal peptide" evidence="5">
    <location>
        <begin position="1"/>
        <end position="18"/>
    </location>
</feature>
<comment type="subcellular location">
    <subcellularLocation>
        <location evidence="1">Cell envelope</location>
    </subcellularLocation>
</comment>
<sequence length="268" mass="29046">MKKLLILAVMLTTVLAGCGQKDNSTGTTNNSQGASGNKGTLTVGTSADFAPYEFHKIIDGKDTIVGFDIEIAKEIAKDAEAELKIEDMDFDSLLMALDTGKLDFVISGMNPTAERRESVDFSDIYYVGEQSVLVKKDAVGNFNSYNDLKGKKLGVQKGSLQEGIGQEVEGAQLTSLTKLPELIMELKTGRVDAVIVDKPVAEQYAATQNDITIATDVKFDLPEDETGYAIAVKKGNQELLAKINATIKRLNENGDIERFVVEANELVE</sequence>
<protein>
    <submittedName>
        <fullName evidence="7">Transporter substrate-binding domain-containing protein</fullName>
    </submittedName>
</protein>
<evidence type="ECO:0000313" key="7">
    <source>
        <dbReference type="EMBL" id="MBJ6359854.1"/>
    </source>
</evidence>
<evidence type="ECO:0000256" key="4">
    <source>
        <dbReference type="RuleBase" id="RU003744"/>
    </source>
</evidence>
<dbReference type="EMBL" id="JAELUP010000001">
    <property type="protein sequence ID" value="MBJ6359854.1"/>
    <property type="molecule type" value="Genomic_DNA"/>
</dbReference>
<feature type="chain" id="PRO_5038701039" evidence="5">
    <location>
        <begin position="19"/>
        <end position="268"/>
    </location>
</feature>
<evidence type="ECO:0000256" key="1">
    <source>
        <dbReference type="ARBA" id="ARBA00004196"/>
    </source>
</evidence>
<evidence type="ECO:0000256" key="3">
    <source>
        <dbReference type="ARBA" id="ARBA00022729"/>
    </source>
</evidence>
<accession>A0A934J1I0</accession>
<dbReference type="RefSeq" id="WP_199017374.1">
    <property type="nucleotide sequence ID" value="NZ_JAELUP010000001.1"/>
</dbReference>
<dbReference type="Gene3D" id="3.40.190.10">
    <property type="entry name" value="Periplasmic binding protein-like II"/>
    <property type="match status" value="2"/>
</dbReference>
<keyword evidence="8" id="KW-1185">Reference proteome</keyword>
<dbReference type="Proteomes" id="UP000640274">
    <property type="component" value="Unassembled WGS sequence"/>
</dbReference>
<dbReference type="Pfam" id="PF00497">
    <property type="entry name" value="SBP_bac_3"/>
    <property type="match status" value="1"/>
</dbReference>
<dbReference type="PANTHER" id="PTHR35936">
    <property type="entry name" value="MEMBRANE-BOUND LYTIC MUREIN TRANSGLYCOSYLASE F"/>
    <property type="match status" value="1"/>
</dbReference>
<dbReference type="SMART" id="SM00062">
    <property type="entry name" value="PBPb"/>
    <property type="match status" value="1"/>
</dbReference>
<proteinExistence type="inferred from homology"/>
<reference evidence="7" key="1">
    <citation type="submission" date="2020-12" db="EMBL/GenBank/DDBJ databases">
        <authorList>
            <person name="Huq M.A."/>
        </authorList>
    </citation>
    <scope>NUCLEOTIDE SEQUENCE</scope>
    <source>
        <strain evidence="7">MAHUQ-46</strain>
    </source>
</reference>
<evidence type="ECO:0000256" key="5">
    <source>
        <dbReference type="SAM" id="SignalP"/>
    </source>
</evidence>
<comment type="caution">
    <text evidence="7">The sequence shown here is derived from an EMBL/GenBank/DDBJ whole genome shotgun (WGS) entry which is preliminary data.</text>
</comment>
<dbReference type="PROSITE" id="PS01039">
    <property type="entry name" value="SBP_BACTERIAL_3"/>
    <property type="match status" value="1"/>
</dbReference>
<dbReference type="PROSITE" id="PS51257">
    <property type="entry name" value="PROKAR_LIPOPROTEIN"/>
    <property type="match status" value="1"/>
</dbReference>
<dbReference type="InterPro" id="IPR001638">
    <property type="entry name" value="Solute-binding_3/MltF_N"/>
</dbReference>
<evidence type="ECO:0000256" key="2">
    <source>
        <dbReference type="ARBA" id="ARBA00010333"/>
    </source>
</evidence>
<gene>
    <name evidence="7" type="ORF">JFN88_00745</name>
</gene>
<dbReference type="SUPFAM" id="SSF53850">
    <property type="entry name" value="Periplasmic binding protein-like II"/>
    <property type="match status" value="1"/>
</dbReference>
<dbReference type="AlphaFoldDB" id="A0A934J1I0"/>
<evidence type="ECO:0000313" key="8">
    <source>
        <dbReference type="Proteomes" id="UP000640274"/>
    </source>
</evidence>
<dbReference type="PANTHER" id="PTHR35936:SF17">
    <property type="entry name" value="ARGININE-BINDING EXTRACELLULAR PROTEIN ARTP"/>
    <property type="match status" value="1"/>
</dbReference>
<keyword evidence="3 5" id="KW-0732">Signal</keyword>